<evidence type="ECO:0000259" key="3">
    <source>
        <dbReference type="SMART" id="SM00865"/>
    </source>
</evidence>
<feature type="non-terminal residue" evidence="4">
    <location>
        <position position="140"/>
    </location>
</feature>
<dbReference type="PRINTS" id="PR00423">
    <property type="entry name" value="CELLDVISFTSZ"/>
</dbReference>
<dbReference type="Gene3D" id="3.40.50.1440">
    <property type="entry name" value="Tubulin/FtsZ, GTPase domain"/>
    <property type="match status" value="1"/>
</dbReference>
<protein>
    <submittedName>
        <fullName evidence="4">Plastid division protein FtsZ2</fullName>
    </submittedName>
</protein>
<evidence type="ECO:0000313" key="5">
    <source>
        <dbReference type="Proteomes" id="UP000485058"/>
    </source>
</evidence>
<sequence>MPGLPGPNLAPQARTALAQLKASVDTLIVIPNDRLLTAMDSNVPIRDAFKMADDVLRQGVRGISDIITVPGLVNVDFADVRAIMSNAGSSLMGQGYGTGKDRARAAALMAVSSPLLDVGIEKATGVVWNITGPPGMTLFE</sequence>
<dbReference type="GO" id="GO:0003924">
    <property type="term" value="F:GTPase activity"/>
    <property type="evidence" value="ECO:0007669"/>
    <property type="project" value="InterPro"/>
</dbReference>
<gene>
    <name evidence="4" type="ORF">HaLaN_14183</name>
</gene>
<dbReference type="AlphaFoldDB" id="A0A699Z7G1"/>
<dbReference type="SUPFAM" id="SSF52490">
    <property type="entry name" value="Tubulin nucleotide-binding domain-like"/>
    <property type="match status" value="1"/>
</dbReference>
<dbReference type="PANTHER" id="PTHR30314">
    <property type="entry name" value="CELL DIVISION PROTEIN FTSZ-RELATED"/>
    <property type="match status" value="1"/>
</dbReference>
<dbReference type="SUPFAM" id="SSF55307">
    <property type="entry name" value="Tubulin C-terminal domain-like"/>
    <property type="match status" value="1"/>
</dbReference>
<accession>A0A699Z7G1</accession>
<dbReference type="InterPro" id="IPR045061">
    <property type="entry name" value="FtsZ/CetZ"/>
</dbReference>
<dbReference type="InterPro" id="IPR036525">
    <property type="entry name" value="Tubulin/FtsZ_GTPase_sf"/>
</dbReference>
<reference evidence="4 5" key="1">
    <citation type="submission" date="2020-02" db="EMBL/GenBank/DDBJ databases">
        <title>Draft genome sequence of Haematococcus lacustris strain NIES-144.</title>
        <authorList>
            <person name="Morimoto D."/>
            <person name="Nakagawa S."/>
            <person name="Yoshida T."/>
            <person name="Sawayama S."/>
        </authorList>
    </citation>
    <scope>NUCLEOTIDE SEQUENCE [LARGE SCALE GENOMIC DNA]</scope>
    <source>
        <strain evidence="4 5">NIES-144</strain>
    </source>
</reference>
<name>A0A699Z7G1_HAELA</name>
<feature type="domain" description="Tubulin/FtsZ 2-layer sandwich" evidence="3">
    <location>
        <begin position="73"/>
        <end position="140"/>
    </location>
</feature>
<dbReference type="InterPro" id="IPR018316">
    <property type="entry name" value="Tubulin/FtsZ_2-layer-sand-dom"/>
</dbReference>
<evidence type="ECO:0000256" key="2">
    <source>
        <dbReference type="ARBA" id="ARBA00023134"/>
    </source>
</evidence>
<proteinExistence type="predicted"/>
<dbReference type="PANTHER" id="PTHR30314:SF3">
    <property type="entry name" value="MITOCHONDRIAL DIVISION PROTEIN FSZA"/>
    <property type="match status" value="1"/>
</dbReference>
<dbReference type="GO" id="GO:0005525">
    <property type="term" value="F:GTP binding"/>
    <property type="evidence" value="ECO:0007669"/>
    <property type="project" value="UniProtKB-KW"/>
</dbReference>
<dbReference type="EMBL" id="BLLF01001161">
    <property type="protein sequence ID" value="GFH17525.1"/>
    <property type="molecule type" value="Genomic_DNA"/>
</dbReference>
<dbReference type="SMART" id="SM00865">
    <property type="entry name" value="Tubulin_C"/>
    <property type="match status" value="1"/>
</dbReference>
<dbReference type="Pfam" id="PF12327">
    <property type="entry name" value="FtsZ_C"/>
    <property type="match status" value="1"/>
</dbReference>
<evidence type="ECO:0000313" key="4">
    <source>
        <dbReference type="EMBL" id="GFH17525.1"/>
    </source>
</evidence>
<evidence type="ECO:0000256" key="1">
    <source>
        <dbReference type="ARBA" id="ARBA00022741"/>
    </source>
</evidence>
<dbReference type="GO" id="GO:0010020">
    <property type="term" value="P:chloroplast fission"/>
    <property type="evidence" value="ECO:0007669"/>
    <property type="project" value="TreeGrafter"/>
</dbReference>
<dbReference type="InterPro" id="IPR003008">
    <property type="entry name" value="Tubulin_FtsZ_GTPase"/>
</dbReference>
<keyword evidence="5" id="KW-1185">Reference proteome</keyword>
<organism evidence="4 5">
    <name type="scientific">Haematococcus lacustris</name>
    <name type="common">Green alga</name>
    <name type="synonym">Haematococcus pluvialis</name>
    <dbReference type="NCBI Taxonomy" id="44745"/>
    <lineage>
        <taxon>Eukaryota</taxon>
        <taxon>Viridiplantae</taxon>
        <taxon>Chlorophyta</taxon>
        <taxon>core chlorophytes</taxon>
        <taxon>Chlorophyceae</taxon>
        <taxon>CS clade</taxon>
        <taxon>Chlamydomonadales</taxon>
        <taxon>Haematococcaceae</taxon>
        <taxon>Haematococcus</taxon>
    </lineage>
</organism>
<dbReference type="InterPro" id="IPR008280">
    <property type="entry name" value="Tub_FtsZ_C"/>
</dbReference>
<dbReference type="InterPro" id="IPR024757">
    <property type="entry name" value="FtsZ_C"/>
</dbReference>
<dbReference type="GO" id="GO:0009507">
    <property type="term" value="C:chloroplast"/>
    <property type="evidence" value="ECO:0007669"/>
    <property type="project" value="TreeGrafter"/>
</dbReference>
<comment type="caution">
    <text evidence="4">The sequence shown here is derived from an EMBL/GenBank/DDBJ whole genome shotgun (WGS) entry which is preliminary data.</text>
</comment>
<dbReference type="Proteomes" id="UP000485058">
    <property type="component" value="Unassembled WGS sequence"/>
</dbReference>
<keyword evidence="1" id="KW-0547">Nucleotide-binding</keyword>
<keyword evidence="2" id="KW-0342">GTP-binding</keyword>